<dbReference type="PANTHER" id="PTHR11861:SF8">
    <property type="entry name" value="PKD DOMAIN-CONTAINING PROTEIN"/>
    <property type="match status" value="1"/>
</dbReference>
<feature type="non-terminal residue" evidence="4">
    <location>
        <position position="1"/>
    </location>
</feature>
<feature type="domain" description="PKD" evidence="3">
    <location>
        <begin position="1"/>
        <end position="63"/>
    </location>
</feature>
<evidence type="ECO:0000313" key="4">
    <source>
        <dbReference type="EMBL" id="GAI18242.1"/>
    </source>
</evidence>
<dbReference type="InterPro" id="IPR035986">
    <property type="entry name" value="PKD_dom_sf"/>
</dbReference>
<evidence type="ECO:0000256" key="1">
    <source>
        <dbReference type="ARBA" id="ARBA00022729"/>
    </source>
</evidence>
<dbReference type="SUPFAM" id="SSF49299">
    <property type="entry name" value="PKD domain"/>
    <property type="match status" value="3"/>
</dbReference>
<protein>
    <recommendedName>
        <fullName evidence="3">PKD domain-containing protein</fullName>
    </recommendedName>
</protein>
<evidence type="ECO:0000256" key="2">
    <source>
        <dbReference type="ARBA" id="ARBA00023180"/>
    </source>
</evidence>
<name>X1LFZ4_9ZZZZ</name>
<dbReference type="InterPro" id="IPR000601">
    <property type="entry name" value="PKD_dom"/>
</dbReference>
<dbReference type="PANTHER" id="PTHR11861">
    <property type="entry name" value="MELANOCYTE PROTEIN PMEL 17-RELATED"/>
    <property type="match status" value="1"/>
</dbReference>
<organism evidence="4">
    <name type="scientific">marine sediment metagenome</name>
    <dbReference type="NCBI Taxonomy" id="412755"/>
    <lineage>
        <taxon>unclassified sequences</taxon>
        <taxon>metagenomes</taxon>
        <taxon>ecological metagenomes</taxon>
    </lineage>
</organism>
<dbReference type="Gene3D" id="2.60.40.10">
    <property type="entry name" value="Immunoglobulins"/>
    <property type="match status" value="3"/>
</dbReference>
<proteinExistence type="predicted"/>
<dbReference type="CDD" id="cd00146">
    <property type="entry name" value="PKD"/>
    <property type="match status" value="3"/>
</dbReference>
<keyword evidence="2" id="KW-0325">Glycoprotein</keyword>
<dbReference type="SMART" id="SM00089">
    <property type="entry name" value="PKD"/>
    <property type="match status" value="3"/>
</dbReference>
<dbReference type="InterPro" id="IPR045219">
    <property type="entry name" value="PKAT"/>
</dbReference>
<accession>X1LFZ4</accession>
<dbReference type="GO" id="GO:0005886">
    <property type="term" value="C:plasma membrane"/>
    <property type="evidence" value="ECO:0007669"/>
    <property type="project" value="TreeGrafter"/>
</dbReference>
<feature type="domain" description="PKD" evidence="3">
    <location>
        <begin position="178"/>
        <end position="220"/>
    </location>
</feature>
<dbReference type="PROSITE" id="PS50093">
    <property type="entry name" value="PKD"/>
    <property type="match status" value="3"/>
</dbReference>
<keyword evidence="1" id="KW-0732">Signal</keyword>
<gene>
    <name evidence="4" type="ORF">S06H3_09988</name>
</gene>
<reference evidence="4" key="1">
    <citation type="journal article" date="2014" name="Front. Microbiol.">
        <title>High frequency of phylogenetically diverse reductive dehalogenase-homologous genes in deep subseafloor sedimentary metagenomes.</title>
        <authorList>
            <person name="Kawai M."/>
            <person name="Futagami T."/>
            <person name="Toyoda A."/>
            <person name="Takaki Y."/>
            <person name="Nishi S."/>
            <person name="Hori S."/>
            <person name="Arai W."/>
            <person name="Tsubouchi T."/>
            <person name="Morono Y."/>
            <person name="Uchiyama I."/>
            <person name="Ito T."/>
            <person name="Fujiyama A."/>
            <person name="Inagaki F."/>
            <person name="Takami H."/>
        </authorList>
    </citation>
    <scope>NUCLEOTIDE SEQUENCE</scope>
    <source>
        <strain evidence="4">Expedition CK06-06</strain>
    </source>
</reference>
<sequence>EDIVFTNTSTGTGLTFLWNFGDSNIDNTTNPSHSYSDSGTYTVALTATDINGCDSTLSQVINIIPFPTTDFYVDTFVTNCPPVIINFTDMSTAINDSIVSWIWDFGDGATSNVQNPVHTYSSPGTFDVTLVVTNSTGCQDTLIDSLLIKIGGPLGSYIFSPTSGCTPLEVVFNAFVENTIKYQWDFGDGTIDTLNKDSVGHIYIEPGNPTPVLVLTDSTGCSLPAISLSSTSITIDQPFEF</sequence>
<dbReference type="AlphaFoldDB" id="X1LFZ4"/>
<evidence type="ECO:0000259" key="3">
    <source>
        <dbReference type="PROSITE" id="PS50093"/>
    </source>
</evidence>
<dbReference type="InterPro" id="IPR013783">
    <property type="entry name" value="Ig-like_fold"/>
</dbReference>
<dbReference type="EMBL" id="BARV01004525">
    <property type="protein sequence ID" value="GAI18242.1"/>
    <property type="molecule type" value="Genomic_DNA"/>
</dbReference>
<dbReference type="Pfam" id="PF18911">
    <property type="entry name" value="PKD_4"/>
    <property type="match status" value="3"/>
</dbReference>
<feature type="domain" description="PKD" evidence="3">
    <location>
        <begin position="85"/>
        <end position="137"/>
    </location>
</feature>
<dbReference type="InterPro" id="IPR022409">
    <property type="entry name" value="PKD/Chitinase_dom"/>
</dbReference>
<comment type="caution">
    <text evidence="4">The sequence shown here is derived from an EMBL/GenBank/DDBJ whole genome shotgun (WGS) entry which is preliminary data.</text>
</comment>